<dbReference type="InterPro" id="IPR037066">
    <property type="entry name" value="Plug_dom_sf"/>
</dbReference>
<evidence type="ECO:0000256" key="2">
    <source>
        <dbReference type="ARBA" id="ARBA00022448"/>
    </source>
</evidence>
<dbReference type="SMART" id="SM00965">
    <property type="entry name" value="STN"/>
    <property type="match status" value="1"/>
</dbReference>
<dbReference type="Pfam" id="PF07715">
    <property type="entry name" value="Plug"/>
    <property type="match status" value="1"/>
</dbReference>
<dbReference type="InterPro" id="IPR023997">
    <property type="entry name" value="TonB-dep_OMP_SusC/RagA_CS"/>
</dbReference>
<dbReference type="Pfam" id="PF07660">
    <property type="entry name" value="STN"/>
    <property type="match status" value="1"/>
</dbReference>
<keyword evidence="6 7" id="KW-0998">Cell outer membrane</keyword>
<keyword evidence="4 7" id="KW-0812">Transmembrane</keyword>
<dbReference type="InterPro" id="IPR039426">
    <property type="entry name" value="TonB-dep_rcpt-like"/>
</dbReference>
<keyword evidence="8" id="KW-0732">Signal</keyword>
<dbReference type="RefSeq" id="WP_190886340.1">
    <property type="nucleotide sequence ID" value="NZ_JACWZY010000004.1"/>
</dbReference>
<keyword evidence="10" id="KW-0675">Receptor</keyword>
<keyword evidence="11" id="KW-1185">Reference proteome</keyword>
<comment type="subcellular location">
    <subcellularLocation>
        <location evidence="1 7">Cell outer membrane</location>
        <topology evidence="1 7">Multi-pass membrane protein</topology>
    </subcellularLocation>
</comment>
<evidence type="ECO:0000256" key="6">
    <source>
        <dbReference type="ARBA" id="ARBA00023237"/>
    </source>
</evidence>
<keyword evidence="2 7" id="KW-0813">Transport</keyword>
<dbReference type="SUPFAM" id="SSF56935">
    <property type="entry name" value="Porins"/>
    <property type="match status" value="1"/>
</dbReference>
<feature type="chain" id="PRO_5037968134" evidence="8">
    <location>
        <begin position="26"/>
        <end position="1110"/>
    </location>
</feature>
<keyword evidence="3 7" id="KW-1134">Transmembrane beta strand</keyword>
<comment type="similarity">
    <text evidence="7">Belongs to the TonB-dependent receptor family.</text>
</comment>
<evidence type="ECO:0000256" key="7">
    <source>
        <dbReference type="PROSITE-ProRule" id="PRU01360"/>
    </source>
</evidence>
<dbReference type="Gene3D" id="2.40.170.20">
    <property type="entry name" value="TonB-dependent receptor, beta-barrel domain"/>
    <property type="match status" value="1"/>
</dbReference>
<evidence type="ECO:0000313" key="10">
    <source>
        <dbReference type="EMBL" id="MBD2700488.1"/>
    </source>
</evidence>
<evidence type="ECO:0000256" key="4">
    <source>
        <dbReference type="ARBA" id="ARBA00022692"/>
    </source>
</evidence>
<dbReference type="NCBIfam" id="TIGR04057">
    <property type="entry name" value="SusC_RagA_signa"/>
    <property type="match status" value="1"/>
</dbReference>
<dbReference type="NCBIfam" id="TIGR04056">
    <property type="entry name" value="OMP_RagA_SusC"/>
    <property type="match status" value="1"/>
</dbReference>
<sequence>MRVGFLQIMLITVLASMAYAGPVTAQELLNRKVSVQANEQEIKLVLRQLEKQADIRFMYSPQVIPSSRKVSLNVTNQPLAEVLAILLKPIHVVYEVTGKQILLDKAPSTGQIEPLAAPKITEDLTVRTIAGQVTDAENKQPIPGVTVIVKGTSKGTATDVSGHYSLRIDDADQTLVFSFVGYESQDVTIGNQSQVAVSLKPDVKALSEVVVVGYGTKKKTSVTAAVATLEGNQLVKSPIANVSNGLSGRIAGVTSKQSSGEPGKDGDDIKIRGIGTIGNSNPLVVVDGIQRSLSQLNSQEIETITVLKDAAAVAPYGLAGANGVILVTTKRGKEGAMSLTYNGWVGMQRPTQYPNYLDSYGYAKLLNEANKNVGVAPTYTDEQLQKFKDGSDPNHYPNTDWVREVLSFNAPITNHNLSLSGGSQKVRFFTSLGYMYQEGVVRNINMNRYNLAVNVDADATATTTVSLDIKGTLQKNTEPAGFNGTSIFTDVTKNAPILPLRYDNGLPGTNTLPMIYESGYNRTNSDILYSQITVRQQLPFIPGLALKGVAAYDRFNDFNKRWTLPITYYLLNAKDEFTPLKGGPATPTLSESYEQRQILTLQGYITYAHSFGKHTIDALGVLEKRTGNSLSFAASRLSYAVPMDELSLGSTDKTTFDNSGGSSSNAQTGLVYRVGYTYADKYLLELGGRYDGHYYFAPGKRFEFFPAVSVGWRLSEEPFLRNNANWIDNLKVRASYGKSGNLAGNPFQFLSSYGLNNSYVFGGTSPYQVQGVFERSEPNRNITWETAFKTDIGLEGSLWHGKLGFELDYFWENRSNMLLPPSASVPLEYGIGISQENAGIMKNHGVDINLTTAHRLGKDLRLNVGLNFSYAQNKLIQTFESPATYDNPNRRRTGRPWNTQFGYRAIGYFQSAEEVKSSPTQFGTLLPGDIKYEDVNGDGKIDLNDEVVIGNPSFPAIIFGLTPSISWKGFDVNMLWQGATKVSFYLGDDAAFPFFNGAKVQDIHLNYWTPENRDAPNPRLTPSPTTNNSQISSFWLRDASYVRLKTLEVGYTLPKTLLNKAKIGSVRIFASGQNLLTLAKIKNFDPEVSNLKGRYYFQQRVLTAGLNIGF</sequence>
<proteinExistence type="inferred from homology"/>
<name>A0A926XZ20_9BACT</name>
<protein>
    <submittedName>
        <fullName evidence="10">TonB-dependent receptor</fullName>
    </submittedName>
</protein>
<dbReference type="SUPFAM" id="SSF49464">
    <property type="entry name" value="Carboxypeptidase regulatory domain-like"/>
    <property type="match status" value="1"/>
</dbReference>
<dbReference type="Gene3D" id="2.60.40.1120">
    <property type="entry name" value="Carboxypeptidase-like, regulatory domain"/>
    <property type="match status" value="1"/>
</dbReference>
<organism evidence="10 11">
    <name type="scientific">Spirosoma profusum</name>
    <dbReference type="NCBI Taxonomy" id="2771354"/>
    <lineage>
        <taxon>Bacteria</taxon>
        <taxon>Pseudomonadati</taxon>
        <taxon>Bacteroidota</taxon>
        <taxon>Cytophagia</taxon>
        <taxon>Cytophagales</taxon>
        <taxon>Cytophagaceae</taxon>
        <taxon>Spirosoma</taxon>
    </lineage>
</organism>
<dbReference type="EMBL" id="JACWZY010000004">
    <property type="protein sequence ID" value="MBD2700488.1"/>
    <property type="molecule type" value="Genomic_DNA"/>
</dbReference>
<feature type="domain" description="Secretin/TonB short N-terminal" evidence="9">
    <location>
        <begin position="55"/>
        <end position="106"/>
    </location>
</feature>
<dbReference type="AlphaFoldDB" id="A0A926XZ20"/>
<dbReference type="GO" id="GO:0009279">
    <property type="term" value="C:cell outer membrane"/>
    <property type="evidence" value="ECO:0007669"/>
    <property type="project" value="UniProtKB-SubCell"/>
</dbReference>
<evidence type="ECO:0000256" key="3">
    <source>
        <dbReference type="ARBA" id="ARBA00022452"/>
    </source>
</evidence>
<evidence type="ECO:0000256" key="1">
    <source>
        <dbReference type="ARBA" id="ARBA00004571"/>
    </source>
</evidence>
<dbReference type="Proteomes" id="UP000598820">
    <property type="component" value="Unassembled WGS sequence"/>
</dbReference>
<evidence type="ECO:0000313" key="11">
    <source>
        <dbReference type="Proteomes" id="UP000598820"/>
    </source>
</evidence>
<comment type="caution">
    <text evidence="10">The sequence shown here is derived from an EMBL/GenBank/DDBJ whole genome shotgun (WGS) entry which is preliminary data.</text>
</comment>
<dbReference type="InterPro" id="IPR012910">
    <property type="entry name" value="Plug_dom"/>
</dbReference>
<dbReference type="InterPro" id="IPR011662">
    <property type="entry name" value="Secretin/TonB_short_N"/>
</dbReference>
<dbReference type="Gene3D" id="2.170.130.10">
    <property type="entry name" value="TonB-dependent receptor, plug domain"/>
    <property type="match status" value="1"/>
</dbReference>
<feature type="signal peptide" evidence="8">
    <location>
        <begin position="1"/>
        <end position="25"/>
    </location>
</feature>
<dbReference type="InterPro" id="IPR036942">
    <property type="entry name" value="Beta-barrel_TonB_sf"/>
</dbReference>
<evidence type="ECO:0000256" key="5">
    <source>
        <dbReference type="ARBA" id="ARBA00023136"/>
    </source>
</evidence>
<evidence type="ECO:0000256" key="8">
    <source>
        <dbReference type="SAM" id="SignalP"/>
    </source>
</evidence>
<dbReference type="InterPro" id="IPR023996">
    <property type="entry name" value="TonB-dep_OMP_SusC/RagA"/>
</dbReference>
<gene>
    <name evidence="10" type="ORF">IC229_07570</name>
</gene>
<dbReference type="PROSITE" id="PS52016">
    <property type="entry name" value="TONB_DEPENDENT_REC_3"/>
    <property type="match status" value="1"/>
</dbReference>
<dbReference type="Pfam" id="PF13715">
    <property type="entry name" value="CarbopepD_reg_2"/>
    <property type="match status" value="1"/>
</dbReference>
<accession>A0A926XZ20</accession>
<reference evidence="10" key="1">
    <citation type="submission" date="2020-09" db="EMBL/GenBank/DDBJ databases">
        <authorList>
            <person name="Kim M.K."/>
        </authorList>
    </citation>
    <scope>NUCLEOTIDE SEQUENCE</scope>
    <source>
        <strain evidence="10">BT702</strain>
    </source>
</reference>
<dbReference type="InterPro" id="IPR008969">
    <property type="entry name" value="CarboxyPept-like_regulatory"/>
</dbReference>
<evidence type="ECO:0000259" key="9">
    <source>
        <dbReference type="SMART" id="SM00965"/>
    </source>
</evidence>
<dbReference type="FunFam" id="2.170.130.10:FF:000003">
    <property type="entry name" value="SusC/RagA family TonB-linked outer membrane protein"/>
    <property type="match status" value="1"/>
</dbReference>
<keyword evidence="5 7" id="KW-0472">Membrane</keyword>